<name>A0AAN9B5T0_9CAEN</name>
<protein>
    <submittedName>
        <fullName evidence="2">Uncharacterized protein</fullName>
    </submittedName>
</protein>
<evidence type="ECO:0000256" key="1">
    <source>
        <dbReference type="SAM" id="MobiDB-lite"/>
    </source>
</evidence>
<evidence type="ECO:0000313" key="3">
    <source>
        <dbReference type="Proteomes" id="UP001374579"/>
    </source>
</evidence>
<reference evidence="2 3" key="1">
    <citation type="submission" date="2024-02" db="EMBL/GenBank/DDBJ databases">
        <title>Chromosome-scale genome assembly of the rough periwinkle Littorina saxatilis.</title>
        <authorList>
            <person name="De Jode A."/>
            <person name="Faria R."/>
            <person name="Formenti G."/>
            <person name="Sims Y."/>
            <person name="Smith T.P."/>
            <person name="Tracey A."/>
            <person name="Wood J.M.D."/>
            <person name="Zagrodzka Z.B."/>
            <person name="Johannesson K."/>
            <person name="Butlin R.K."/>
            <person name="Leder E.H."/>
        </authorList>
    </citation>
    <scope>NUCLEOTIDE SEQUENCE [LARGE SCALE GENOMIC DNA]</scope>
    <source>
        <strain evidence="2">Snail1</strain>
        <tissue evidence="2">Muscle</tissue>
    </source>
</reference>
<accession>A0AAN9B5T0</accession>
<dbReference type="AlphaFoldDB" id="A0AAN9B5T0"/>
<comment type="caution">
    <text evidence="2">The sequence shown here is derived from an EMBL/GenBank/DDBJ whole genome shotgun (WGS) entry which is preliminary data.</text>
</comment>
<sequence>MLSYQANVNSPLTSPQPADVSSASLLKSVREQEAQFERLARQLEVERESVTHRSDKPGPFSPTSPNLSMNSVRQDETSYPWASPFSSSSQPLPRLDNEESADTSKMNSNLLDSCL</sequence>
<feature type="compositionally biased region" description="Polar residues" evidence="1">
    <location>
        <begin position="61"/>
        <end position="72"/>
    </location>
</feature>
<evidence type="ECO:0000313" key="2">
    <source>
        <dbReference type="EMBL" id="KAK7099442.1"/>
    </source>
</evidence>
<dbReference type="EMBL" id="JBAMIC010000012">
    <property type="protein sequence ID" value="KAK7099442.1"/>
    <property type="molecule type" value="Genomic_DNA"/>
</dbReference>
<feature type="region of interest" description="Disordered" evidence="1">
    <location>
        <begin position="44"/>
        <end position="115"/>
    </location>
</feature>
<dbReference type="Proteomes" id="UP001374579">
    <property type="component" value="Unassembled WGS sequence"/>
</dbReference>
<keyword evidence="3" id="KW-1185">Reference proteome</keyword>
<feature type="region of interest" description="Disordered" evidence="1">
    <location>
        <begin position="1"/>
        <end position="24"/>
    </location>
</feature>
<organism evidence="2 3">
    <name type="scientific">Littorina saxatilis</name>
    <dbReference type="NCBI Taxonomy" id="31220"/>
    <lineage>
        <taxon>Eukaryota</taxon>
        <taxon>Metazoa</taxon>
        <taxon>Spiralia</taxon>
        <taxon>Lophotrochozoa</taxon>
        <taxon>Mollusca</taxon>
        <taxon>Gastropoda</taxon>
        <taxon>Caenogastropoda</taxon>
        <taxon>Littorinimorpha</taxon>
        <taxon>Littorinoidea</taxon>
        <taxon>Littorinidae</taxon>
        <taxon>Littorina</taxon>
    </lineage>
</organism>
<gene>
    <name evidence="2" type="ORF">V1264_003582</name>
</gene>
<proteinExistence type="predicted"/>
<feature type="compositionally biased region" description="Polar residues" evidence="1">
    <location>
        <begin position="103"/>
        <end position="115"/>
    </location>
</feature>
<feature type="compositionally biased region" description="Basic and acidic residues" evidence="1">
    <location>
        <begin position="44"/>
        <end position="56"/>
    </location>
</feature>
<feature type="compositionally biased region" description="Low complexity" evidence="1">
    <location>
        <begin position="78"/>
        <end position="93"/>
    </location>
</feature>